<reference evidence="1" key="1">
    <citation type="journal article" date="2017" name="Nature">
        <title>The genome of Chenopodium quinoa.</title>
        <authorList>
            <person name="Jarvis D.E."/>
            <person name="Ho Y.S."/>
            <person name="Lightfoot D.J."/>
            <person name="Schmoeckel S.M."/>
            <person name="Li B."/>
            <person name="Borm T.J.A."/>
            <person name="Ohyanagi H."/>
            <person name="Mineta K."/>
            <person name="Michell C.T."/>
            <person name="Saber N."/>
            <person name="Kharbatia N.M."/>
            <person name="Rupper R.R."/>
            <person name="Sharp A.R."/>
            <person name="Dally N."/>
            <person name="Boughton B.A."/>
            <person name="Woo Y.H."/>
            <person name="Gao G."/>
            <person name="Schijlen E.G.W.M."/>
            <person name="Guo X."/>
            <person name="Momin A.A."/>
            <person name="Negrao S."/>
            <person name="Al-Babili S."/>
            <person name="Gehring C."/>
            <person name="Roessner U."/>
            <person name="Jung C."/>
            <person name="Murphy K."/>
            <person name="Arold S.T."/>
            <person name="Gojobori T."/>
            <person name="van der Linden C.G."/>
            <person name="van Loo E.N."/>
            <person name="Jellen E.N."/>
            <person name="Maughan P.J."/>
            <person name="Tester M."/>
        </authorList>
    </citation>
    <scope>NUCLEOTIDE SEQUENCE [LARGE SCALE GENOMIC DNA]</scope>
    <source>
        <strain evidence="1">cv. PI 614886</strain>
    </source>
</reference>
<protein>
    <submittedName>
        <fullName evidence="1">Uncharacterized protein</fullName>
    </submittedName>
</protein>
<name>A0A803MEL6_CHEQI</name>
<dbReference type="Gramene" id="AUR62027909-RA">
    <property type="protein sequence ID" value="AUR62027909-RA:cds"/>
    <property type="gene ID" value="AUR62027909"/>
</dbReference>
<dbReference type="Proteomes" id="UP000596660">
    <property type="component" value="Unplaced"/>
</dbReference>
<dbReference type="OMA" id="VLCHIGL"/>
<dbReference type="Pfam" id="PF01063">
    <property type="entry name" value="Aminotran_4"/>
    <property type="match status" value="1"/>
</dbReference>
<evidence type="ECO:0000313" key="2">
    <source>
        <dbReference type="Proteomes" id="UP000596660"/>
    </source>
</evidence>
<dbReference type="EnsemblPlants" id="AUR62027909-RA">
    <property type="protein sequence ID" value="AUR62027909-RA:cds"/>
    <property type="gene ID" value="AUR62027909"/>
</dbReference>
<dbReference type="InterPro" id="IPR043132">
    <property type="entry name" value="BCAT-like_C"/>
</dbReference>
<dbReference type="PANTHER" id="PTHR47703:SF2">
    <property type="entry name" value="D-AMINOACID AMINOTRANSFERASE-LIKE PLP-DEPENDENT ENZYMES SUPERFAMILY PROTEIN"/>
    <property type="match status" value="1"/>
</dbReference>
<dbReference type="Gene3D" id="3.20.10.10">
    <property type="entry name" value="D-amino Acid Aminotransferase, subunit A, domain 2"/>
    <property type="match status" value="1"/>
</dbReference>
<dbReference type="AlphaFoldDB" id="A0A803MEL6"/>
<proteinExistence type="predicted"/>
<dbReference type="PANTHER" id="PTHR47703">
    <property type="entry name" value="D-AMINOACID AMINOTRANSFERASE-LIKE PLP-DEPENDENT ENZYMES SUPERFAMILY PROTEIN"/>
    <property type="match status" value="1"/>
</dbReference>
<reference evidence="1" key="2">
    <citation type="submission" date="2021-03" db="UniProtKB">
        <authorList>
            <consortium name="EnsemblPlants"/>
        </authorList>
    </citation>
    <scope>IDENTIFICATION</scope>
</reference>
<evidence type="ECO:0000313" key="1">
    <source>
        <dbReference type="EnsemblPlants" id="AUR62027909-RA:cds"/>
    </source>
</evidence>
<dbReference type="SUPFAM" id="SSF56752">
    <property type="entry name" value="D-aminoacid aminotransferase-like PLP-dependent enzymes"/>
    <property type="match status" value="1"/>
</dbReference>
<accession>A0A803MEL6</accession>
<dbReference type="InterPro" id="IPR036038">
    <property type="entry name" value="Aminotransferase-like"/>
</dbReference>
<organism evidence="1 2">
    <name type="scientific">Chenopodium quinoa</name>
    <name type="common">Quinoa</name>
    <dbReference type="NCBI Taxonomy" id="63459"/>
    <lineage>
        <taxon>Eukaryota</taxon>
        <taxon>Viridiplantae</taxon>
        <taxon>Streptophyta</taxon>
        <taxon>Embryophyta</taxon>
        <taxon>Tracheophyta</taxon>
        <taxon>Spermatophyta</taxon>
        <taxon>Magnoliopsida</taxon>
        <taxon>eudicotyledons</taxon>
        <taxon>Gunneridae</taxon>
        <taxon>Pentapetalae</taxon>
        <taxon>Caryophyllales</taxon>
        <taxon>Chenopodiaceae</taxon>
        <taxon>Chenopodioideae</taxon>
        <taxon>Atripliceae</taxon>
        <taxon>Chenopodium</taxon>
    </lineage>
</organism>
<keyword evidence="2" id="KW-1185">Reference proteome</keyword>
<dbReference type="InterPro" id="IPR001544">
    <property type="entry name" value="Aminotrans_IV"/>
</dbReference>
<sequence>MASFHHLPTHRAYTTTRTHNNGELLLFWDRHLKRLSNSIQFLFKSNPRLVFGAQFSGSSLFSSSVNWDSLILRRVNDAMRVSLPVAIKERGKGEELAISTLVGGNNEELSGIQGGNEEEMIDRVLDVYVHIGMYVPPVFGVEGNAARLAVVGCRRDFAEAKYSDWARHFMDLPILYAEIFMALTPVVILSCNMGSYVLGRLRKPLEMLRPPSATELLLSDNGDQILEGSITNFFVVRFKGDNEVTEKRSINRGTLQSYELQTAPVKDGVLPGVIRQLVIEICLSKGIAIREESPSWSERDSWEEAFVTNSLRLLQHVETIQAPRSWTSLGSKSWKEVSWMEKNFKESPGMITALIQNEIMKRTGLEGYPLVL</sequence>
<dbReference type="GO" id="GO:0003824">
    <property type="term" value="F:catalytic activity"/>
    <property type="evidence" value="ECO:0007669"/>
    <property type="project" value="InterPro"/>
</dbReference>